<keyword evidence="1" id="KW-0472">Membrane</keyword>
<evidence type="ECO:0000256" key="1">
    <source>
        <dbReference type="SAM" id="Phobius"/>
    </source>
</evidence>
<accession>A0A1M7A8M2</accession>
<reference evidence="2 3" key="1">
    <citation type="submission" date="2016-11" db="EMBL/GenBank/DDBJ databases">
        <authorList>
            <person name="Jaros S."/>
            <person name="Januszkiewicz K."/>
            <person name="Wedrychowicz H."/>
        </authorList>
    </citation>
    <scope>NUCLEOTIDE SEQUENCE [LARGE SCALE GENOMIC DNA]</scope>
    <source>
        <strain evidence="2 3">DSM 14214</strain>
    </source>
</reference>
<dbReference type="Proteomes" id="UP000183975">
    <property type="component" value="Unassembled WGS sequence"/>
</dbReference>
<organism evidence="2 3">
    <name type="scientific">Anaerotignum lactatifermentans DSM 14214</name>
    <dbReference type="NCBI Taxonomy" id="1121323"/>
    <lineage>
        <taxon>Bacteria</taxon>
        <taxon>Bacillati</taxon>
        <taxon>Bacillota</taxon>
        <taxon>Clostridia</taxon>
        <taxon>Lachnospirales</taxon>
        <taxon>Anaerotignaceae</taxon>
        <taxon>Anaerotignum</taxon>
    </lineage>
</organism>
<sequence length="488" mass="56504">MKGDWEEMLDQLEEKELAEYLPETLPEVDEVTKKRIEKQTLKKMKKEQKRFSRKQIAVAAICLVAVLGIVGREPIQAAFERLFHYLPGAGMYVDEEENVYYEAEIIHGEFTENDIYVQLKNVYAENHAVHMEVVMTGTLLELTQEEYEDDSPDKYDKLEEMYALTMEYDGEEHEMTAPSKGVLTEDENDTYMITRYRRDYQRYVKNVEQTYTVHIAGLENTLSFRLTANTGKEQPENIGASQTQNDITITAKADVTDQGILLEYYILTDERLPDFDDYFTFRLTPLPYGCRTLDSITQEKYQDMLYVTNKDGERLQYKGQEEVENGRRMLLEGTAEDFPITFHRSPLTGVGKERETVEIPMPESIRVLDQTVEFPYGTVTFEKVKGERIELSGQNAAGEEIVAEAKELEITYTITPDEGKRQLYGVFMEVKGSLDGHPKQIYPDENGKFHFYTLVSSANETVTLELYDPYYWIVDDYTLVLEEPESVK</sequence>
<keyword evidence="3" id="KW-1185">Reference proteome</keyword>
<dbReference type="RefSeq" id="WP_072853683.1">
    <property type="nucleotide sequence ID" value="NZ_FRAH01000102.1"/>
</dbReference>
<proteinExistence type="predicted"/>
<gene>
    <name evidence="2" type="ORF">SAMN02745138_03357</name>
</gene>
<dbReference type="OrthoDB" id="2077304at2"/>
<evidence type="ECO:0008006" key="4">
    <source>
        <dbReference type="Google" id="ProtNLM"/>
    </source>
</evidence>
<name>A0A1M7A8M2_9FIRM</name>
<protein>
    <recommendedName>
        <fullName evidence="4">DUF4179 domain-containing protein</fullName>
    </recommendedName>
</protein>
<keyword evidence="1" id="KW-1133">Transmembrane helix</keyword>
<dbReference type="EMBL" id="FRAH01000102">
    <property type="protein sequence ID" value="SHL38995.1"/>
    <property type="molecule type" value="Genomic_DNA"/>
</dbReference>
<keyword evidence="1" id="KW-0812">Transmembrane</keyword>
<dbReference type="AlphaFoldDB" id="A0A1M7A8M2"/>
<feature type="transmembrane region" description="Helical" evidence="1">
    <location>
        <begin position="51"/>
        <end position="71"/>
    </location>
</feature>
<evidence type="ECO:0000313" key="2">
    <source>
        <dbReference type="EMBL" id="SHL38995.1"/>
    </source>
</evidence>
<evidence type="ECO:0000313" key="3">
    <source>
        <dbReference type="Proteomes" id="UP000183975"/>
    </source>
</evidence>